<dbReference type="PANTHER" id="PTHR14950">
    <property type="entry name" value="DICER-RELATED"/>
    <property type="match status" value="1"/>
</dbReference>
<dbReference type="Pfam" id="PF03368">
    <property type="entry name" value="Dicer_dimer"/>
    <property type="match status" value="1"/>
</dbReference>
<evidence type="ECO:0000256" key="6">
    <source>
        <dbReference type="PROSITE-ProRule" id="PRU00657"/>
    </source>
</evidence>
<dbReference type="Gene3D" id="1.10.1520.10">
    <property type="entry name" value="Ribonuclease III domain"/>
    <property type="match status" value="2"/>
</dbReference>
<feature type="domain" description="RNase III" evidence="7">
    <location>
        <begin position="1067"/>
        <end position="1215"/>
    </location>
</feature>
<feature type="domain" description="Helicase C-terminal" evidence="9">
    <location>
        <begin position="345"/>
        <end position="498"/>
    </location>
</feature>
<dbReference type="SMART" id="SM00490">
    <property type="entry name" value="HELICc"/>
    <property type="match status" value="1"/>
</dbReference>
<dbReference type="SUPFAM" id="SSF52540">
    <property type="entry name" value="P-loop containing nucleoside triphosphate hydrolases"/>
    <property type="match status" value="1"/>
</dbReference>
<dbReference type="InterPro" id="IPR001650">
    <property type="entry name" value="Helicase_C-like"/>
</dbReference>
<keyword evidence="5" id="KW-0067">ATP-binding</keyword>
<keyword evidence="2" id="KW-0547">Nucleotide-binding</keyword>
<dbReference type="GO" id="GO:0005634">
    <property type="term" value="C:nucleus"/>
    <property type="evidence" value="ECO:0007669"/>
    <property type="project" value="TreeGrafter"/>
</dbReference>
<comment type="similarity">
    <text evidence="6">Belongs to the helicase family. Dicer subfamily.</text>
</comment>
<dbReference type="PROSITE" id="PS51192">
    <property type="entry name" value="HELICASE_ATP_BIND_1"/>
    <property type="match status" value="1"/>
</dbReference>
<dbReference type="InterPro" id="IPR005034">
    <property type="entry name" value="Dicer_dimerisation"/>
</dbReference>
<name>A0AAD4M6P4_9AGAM</name>
<dbReference type="SUPFAM" id="SSF69065">
    <property type="entry name" value="RNase III domain-like"/>
    <property type="match status" value="2"/>
</dbReference>
<dbReference type="Pfam" id="PF00270">
    <property type="entry name" value="DEAD"/>
    <property type="match status" value="1"/>
</dbReference>
<dbReference type="CDD" id="cd18034">
    <property type="entry name" value="DEXHc_dicer"/>
    <property type="match status" value="1"/>
</dbReference>
<evidence type="ECO:0000259" key="9">
    <source>
        <dbReference type="PROSITE" id="PS51194"/>
    </source>
</evidence>
<evidence type="ECO:0000313" key="12">
    <source>
        <dbReference type="Proteomes" id="UP001203297"/>
    </source>
</evidence>
<dbReference type="InterPro" id="IPR027417">
    <property type="entry name" value="P-loop_NTPase"/>
</dbReference>
<dbReference type="PANTHER" id="PTHR14950:SF37">
    <property type="entry name" value="ENDORIBONUCLEASE DICER"/>
    <property type="match status" value="1"/>
</dbReference>
<dbReference type="CDD" id="cd00593">
    <property type="entry name" value="RIBOc"/>
    <property type="match status" value="2"/>
</dbReference>
<dbReference type="GO" id="GO:0030422">
    <property type="term" value="P:siRNA processing"/>
    <property type="evidence" value="ECO:0007669"/>
    <property type="project" value="TreeGrafter"/>
</dbReference>
<keyword evidence="4" id="KW-0347">Helicase</keyword>
<dbReference type="InterPro" id="IPR000999">
    <property type="entry name" value="RNase_III_dom"/>
</dbReference>
<organism evidence="11 12">
    <name type="scientific">Multifurca ochricompacta</name>
    <dbReference type="NCBI Taxonomy" id="376703"/>
    <lineage>
        <taxon>Eukaryota</taxon>
        <taxon>Fungi</taxon>
        <taxon>Dikarya</taxon>
        <taxon>Basidiomycota</taxon>
        <taxon>Agaricomycotina</taxon>
        <taxon>Agaricomycetes</taxon>
        <taxon>Russulales</taxon>
        <taxon>Russulaceae</taxon>
        <taxon>Multifurca</taxon>
    </lineage>
</organism>
<dbReference type="GO" id="GO:0004525">
    <property type="term" value="F:ribonuclease III activity"/>
    <property type="evidence" value="ECO:0007669"/>
    <property type="project" value="InterPro"/>
</dbReference>
<evidence type="ECO:0000256" key="4">
    <source>
        <dbReference type="ARBA" id="ARBA00022806"/>
    </source>
</evidence>
<evidence type="ECO:0000256" key="3">
    <source>
        <dbReference type="ARBA" id="ARBA00022801"/>
    </source>
</evidence>
<evidence type="ECO:0000256" key="2">
    <source>
        <dbReference type="ARBA" id="ARBA00022741"/>
    </source>
</evidence>
<evidence type="ECO:0008006" key="13">
    <source>
        <dbReference type="Google" id="ProtNLM"/>
    </source>
</evidence>
<dbReference type="EMBL" id="WTXG01000009">
    <property type="protein sequence ID" value="KAI0303519.1"/>
    <property type="molecule type" value="Genomic_DNA"/>
</dbReference>
<evidence type="ECO:0000256" key="5">
    <source>
        <dbReference type="ARBA" id="ARBA00022840"/>
    </source>
</evidence>
<evidence type="ECO:0000259" key="10">
    <source>
        <dbReference type="PROSITE" id="PS51327"/>
    </source>
</evidence>
<comment type="caution">
    <text evidence="11">The sequence shown here is derived from an EMBL/GenBank/DDBJ whole genome shotgun (WGS) entry which is preliminary data.</text>
</comment>
<evidence type="ECO:0000256" key="1">
    <source>
        <dbReference type="ARBA" id="ARBA00022737"/>
    </source>
</evidence>
<dbReference type="PROSITE" id="PS51327">
    <property type="entry name" value="DICER_DSRBF"/>
    <property type="match status" value="1"/>
</dbReference>
<feature type="domain" description="RNase III" evidence="7">
    <location>
        <begin position="888"/>
        <end position="1029"/>
    </location>
</feature>
<dbReference type="InterPro" id="IPR036389">
    <property type="entry name" value="RNase_III_sf"/>
</dbReference>
<feature type="domain" description="Helicase ATP-binding" evidence="8">
    <location>
        <begin position="22"/>
        <end position="196"/>
    </location>
</feature>
<protein>
    <recommendedName>
        <fullName evidence="13">Dicer-like protein 1</fullName>
    </recommendedName>
</protein>
<dbReference type="Gene3D" id="3.40.50.300">
    <property type="entry name" value="P-loop containing nucleotide triphosphate hydrolases"/>
    <property type="match status" value="2"/>
</dbReference>
<keyword evidence="6" id="KW-0694">RNA-binding</keyword>
<evidence type="ECO:0000313" key="11">
    <source>
        <dbReference type="EMBL" id="KAI0303519.1"/>
    </source>
</evidence>
<dbReference type="PROSITE" id="PS51194">
    <property type="entry name" value="HELICASE_CTER"/>
    <property type="match status" value="1"/>
</dbReference>
<dbReference type="SMART" id="SM00535">
    <property type="entry name" value="RIBOc"/>
    <property type="match status" value="2"/>
</dbReference>
<dbReference type="InterPro" id="IPR014001">
    <property type="entry name" value="Helicase_ATP-bd"/>
</dbReference>
<dbReference type="GO" id="GO:0005737">
    <property type="term" value="C:cytoplasm"/>
    <property type="evidence" value="ECO:0007669"/>
    <property type="project" value="TreeGrafter"/>
</dbReference>
<dbReference type="PROSITE" id="PS50142">
    <property type="entry name" value="RNASE_3_2"/>
    <property type="match status" value="2"/>
</dbReference>
<gene>
    <name evidence="11" type="ORF">B0F90DRAFT_1896870</name>
</gene>
<feature type="domain" description="Dicer dsRNA-binding fold" evidence="10">
    <location>
        <begin position="502"/>
        <end position="602"/>
    </location>
</feature>
<evidence type="ECO:0000259" key="7">
    <source>
        <dbReference type="PROSITE" id="PS50142"/>
    </source>
</evidence>
<keyword evidence="12" id="KW-1185">Reference proteome</keyword>
<keyword evidence="1" id="KW-0677">Repeat</keyword>
<dbReference type="InterPro" id="IPR038248">
    <property type="entry name" value="Dicer_dimer_sf"/>
</dbReference>
<dbReference type="Pfam" id="PF00271">
    <property type="entry name" value="Helicase_C"/>
    <property type="match status" value="1"/>
</dbReference>
<dbReference type="Pfam" id="PF00636">
    <property type="entry name" value="Ribonuclease_3"/>
    <property type="match status" value="2"/>
</dbReference>
<dbReference type="GO" id="GO:0005524">
    <property type="term" value="F:ATP binding"/>
    <property type="evidence" value="ECO:0007669"/>
    <property type="project" value="UniProtKB-KW"/>
</dbReference>
<evidence type="ECO:0000259" key="8">
    <source>
        <dbReference type="PROSITE" id="PS51192"/>
    </source>
</evidence>
<dbReference type="InterPro" id="IPR011545">
    <property type="entry name" value="DEAD/DEAH_box_helicase_dom"/>
</dbReference>
<dbReference type="GO" id="GO:0003723">
    <property type="term" value="F:RNA binding"/>
    <property type="evidence" value="ECO:0007669"/>
    <property type="project" value="UniProtKB-UniRule"/>
</dbReference>
<reference evidence="11" key="1">
    <citation type="journal article" date="2022" name="New Phytol.">
        <title>Evolutionary transition to the ectomycorrhizal habit in the genomes of a hyperdiverse lineage of mushroom-forming fungi.</title>
        <authorList>
            <person name="Looney B."/>
            <person name="Miyauchi S."/>
            <person name="Morin E."/>
            <person name="Drula E."/>
            <person name="Courty P.E."/>
            <person name="Kohler A."/>
            <person name="Kuo A."/>
            <person name="LaButti K."/>
            <person name="Pangilinan J."/>
            <person name="Lipzen A."/>
            <person name="Riley R."/>
            <person name="Andreopoulos W."/>
            <person name="He G."/>
            <person name="Johnson J."/>
            <person name="Nolan M."/>
            <person name="Tritt A."/>
            <person name="Barry K.W."/>
            <person name="Grigoriev I.V."/>
            <person name="Nagy L.G."/>
            <person name="Hibbett D."/>
            <person name="Henrissat B."/>
            <person name="Matheny P.B."/>
            <person name="Labbe J."/>
            <person name="Martin F.M."/>
        </authorList>
    </citation>
    <scope>NUCLEOTIDE SEQUENCE</scope>
    <source>
        <strain evidence="11">BPL690</strain>
    </source>
</reference>
<dbReference type="GO" id="GO:0004386">
    <property type="term" value="F:helicase activity"/>
    <property type="evidence" value="ECO:0007669"/>
    <property type="project" value="UniProtKB-KW"/>
</dbReference>
<proteinExistence type="inferred from homology"/>
<dbReference type="Gene3D" id="3.30.160.380">
    <property type="entry name" value="Dicer dimerisation domain"/>
    <property type="match status" value="1"/>
</dbReference>
<sequence>MTLISNCQSDDVLVPRQYQEEIFLKSQQGNVIAVLDTGTGKTLISALLIKWVVAQTSSQKKVIIFLVPKVPLVEQQGNFIAKHTALRVERLHSDISAGVMDRTWWGNLFARSDVLVMTGQIFLNILTHSHWSIDKVSLLVFDECHHARKNHPYTSIMSIYRACPETSRPKIFGMTACPTWSSDTRQTTPADLEKELNSKFVTVREHLEELAHYSSKPIEVIREFPPPPQTYLEYPIPHIWSRFDYSQVPASVEIPWQQLNSVFGAELFLYSDLQTRISELSHPRDVDEMELLRTRYLYTDTLEENNGLLMHRIPEMHDLCDILAEYQPFFERVSDGEDPCLVDILLESYTPEFHGIVFVDRRHIARVLSSIISRIPILKGIISCASCVGHGGDEKGIGGGMPTKRQRQIVNDFRDGKINLLIATPVAEEGLDFPACDIIVRFDAMQDMVGYVQSRGRARRVTSTFVVMVQRPEECEIEGEGDSCDYVYPTDLAKRECFLVPSTGAILTYNTAIGLLGHLCALIPCDAFTPAQKPRYSGDFVSTVWLPSMLPLPREHLVYEGPRKHSKKEAKRAVAFKAVKALYALGVFDDHLLPAHSKAELEIDEDQSQPDVPEMMDVVVISPWALRPKLWSHPIIMNEKRIAGIVTGTPLPPTELVWDGTALVLDAAQLVYLHSDEEFQQRRLMQDYTDLGLWWRVSSRPRRSPLSCFLVPLVPNSCQPDFREMERFLKQPYSEFDWMGIHKCADDHTLVINNAQHGRLFLLHRIRFDLTPLSKPPMDSREAGFETYREYHNWCFRKRKCPFPEVPTEGPLIEATLILKQTSRAYQLLPRNDSVDVKMNLDEDARPFLFPLAFTRLFTMSEEMSSLFGFFPRLLHRVQDVWRARNARIGLGLPPILDDHLIEATTLPAAAAGFNNQRLETLGDSVLKLCTSVHLYNKFPYCHEGQLDHLRRRSISNRPLMARAKAIGLEHYLNVEGQNVRIWPTVVADDSPTLQDVTYSDRIVKRRMARRSLQDCMEAIIGAGYLSGGIPMAIQVGSALGLNFGGPGPWQMRYTLQPHSQPAFSRYTELQDGLGYEFQHAELLQEALMHSSFWSGGKSNHYGLADFRVEAVVDLVVMTYLHKKFPQANSGQLSSLRSRAVCGPVLAFVAVRVLNLHKFLLANNSELIEAIEKYIPILHAMSSRDMVLQSWAHDPPKTISDILESVVAAILIDSGYNLDKTMCIVEAVMQCVLEVLSPDLPPEPVSAFFMWAARSGCKRIHFRKSCSRAESKHNDTICVVVHDTVVVGPVTASSLSVARAFASERARTILTTADPEKALIRICDCKEQDVCAVDTEPAPEPQDDVDDATEIGFATAARIVLERFRNSQGDIERPGEDLKDENS</sequence>
<dbReference type="SMART" id="SM00487">
    <property type="entry name" value="DEXDc"/>
    <property type="match status" value="1"/>
</dbReference>
<keyword evidence="3" id="KW-0378">Hydrolase</keyword>
<accession>A0AAD4M6P4</accession>
<dbReference type="Proteomes" id="UP001203297">
    <property type="component" value="Unassembled WGS sequence"/>
</dbReference>